<protein>
    <submittedName>
        <fullName evidence="3">Flagellar hook-length control protein FliK</fullName>
    </submittedName>
</protein>
<keyword evidence="4" id="KW-1185">Reference proteome</keyword>
<dbReference type="InterPro" id="IPR038610">
    <property type="entry name" value="FliK-like_C_sf"/>
</dbReference>
<reference evidence="3 4" key="1">
    <citation type="submission" date="2022-04" db="EMBL/GenBank/DDBJ databases">
        <title>Gracilibacillus sp. isolated from saltern.</title>
        <authorList>
            <person name="Won M."/>
            <person name="Lee C.-M."/>
            <person name="Woen H.-Y."/>
            <person name="Kwon S.-W."/>
        </authorList>
    </citation>
    <scope>NUCLEOTIDE SEQUENCE [LARGE SCALE GENOMIC DNA]</scope>
    <source>
        <strain evidence="3 4">SSPM10-3</strain>
    </source>
</reference>
<evidence type="ECO:0000256" key="1">
    <source>
        <dbReference type="SAM" id="MobiDB-lite"/>
    </source>
</evidence>
<organism evidence="3 4">
    <name type="scientific">Gracilibacillus salinarum</name>
    <dbReference type="NCBI Taxonomy" id="2932255"/>
    <lineage>
        <taxon>Bacteria</taxon>
        <taxon>Bacillati</taxon>
        <taxon>Bacillota</taxon>
        <taxon>Bacilli</taxon>
        <taxon>Bacillales</taxon>
        <taxon>Bacillaceae</taxon>
        <taxon>Gracilibacillus</taxon>
    </lineage>
</organism>
<dbReference type="CDD" id="cd17470">
    <property type="entry name" value="T3SS_Flik_C"/>
    <property type="match status" value="1"/>
</dbReference>
<dbReference type="EMBL" id="CP095071">
    <property type="protein sequence ID" value="UOQ85578.1"/>
    <property type="molecule type" value="Genomic_DNA"/>
</dbReference>
<keyword evidence="3" id="KW-0966">Cell projection</keyword>
<feature type="region of interest" description="Disordered" evidence="1">
    <location>
        <begin position="381"/>
        <end position="435"/>
    </location>
</feature>
<evidence type="ECO:0000313" key="4">
    <source>
        <dbReference type="Proteomes" id="UP000831537"/>
    </source>
</evidence>
<evidence type="ECO:0000313" key="3">
    <source>
        <dbReference type="EMBL" id="UOQ85578.1"/>
    </source>
</evidence>
<dbReference type="Proteomes" id="UP000831537">
    <property type="component" value="Chromosome"/>
</dbReference>
<evidence type="ECO:0000259" key="2">
    <source>
        <dbReference type="Pfam" id="PF02120"/>
    </source>
</evidence>
<dbReference type="Gene3D" id="3.30.750.140">
    <property type="match status" value="1"/>
</dbReference>
<dbReference type="RefSeq" id="WP_244745584.1">
    <property type="nucleotide sequence ID" value="NZ_CP095071.1"/>
</dbReference>
<name>A0ABY4GN09_9BACI</name>
<keyword evidence="3" id="KW-0282">Flagellum</keyword>
<sequence length="435" mass="49206">MNVSQILKAPLQQTVVSAPATNKLQESGDFRKLLTGAQYDSESLSETGQNLNQPLLDLLQQLNDQEVLPDNLLDDVDNPSTFDQAELEELLNKLMQQIDKGEVATENLALLQTMEQLIQSMPSEGKMTGTAETSIPYSVSQLLQSPDHQARLESIVKSTEQMLAQLQKQSLTSQDYRQLSDLLKQWSNQDQSTQSNLTAMLKKDESSESVQVWDKLLKNFQNRQGINKHYGQVQQVTQHDLAKWIQNAIEQYEGTMKQEVSTTRVDLQASSPMVSSKVQQYVIHVQQTGDDQQVAQKQLLDQFQQAIQKSNFMKLPNGTNQLMLRLQPESLGDVTVRLTQVNGEMVVKMIVASQSAKDLLEGNLHQLRHMFSPNQVVIERQDTVTSSTESTWSQEQEQSNEDGQEQDTNSQNQESHENDERDSLNFKDLLMDAKV</sequence>
<keyword evidence="3" id="KW-0969">Cilium</keyword>
<accession>A0ABY4GN09</accession>
<gene>
    <name evidence="3" type="ORF">MUN87_01340</name>
</gene>
<feature type="compositionally biased region" description="Basic and acidic residues" evidence="1">
    <location>
        <begin position="414"/>
        <end position="435"/>
    </location>
</feature>
<feature type="compositionally biased region" description="Low complexity" evidence="1">
    <location>
        <begin position="385"/>
        <end position="397"/>
    </location>
</feature>
<proteinExistence type="predicted"/>
<dbReference type="InterPro" id="IPR021136">
    <property type="entry name" value="Flagellar_hook_control-like_C"/>
</dbReference>
<feature type="domain" description="Flagellar hook-length control protein-like C-terminal" evidence="2">
    <location>
        <begin position="313"/>
        <end position="380"/>
    </location>
</feature>
<dbReference type="Pfam" id="PF02120">
    <property type="entry name" value="Flg_hook"/>
    <property type="match status" value="1"/>
</dbReference>